<dbReference type="SMR" id="B4NX82"/>
<evidence type="ECO:0008006" key="5">
    <source>
        <dbReference type="Google" id="ProtNLM"/>
    </source>
</evidence>
<dbReference type="KEGG" id="dya:Dyak_GE15029"/>
<gene>
    <name evidence="3" type="primary">Dyak\GE15029</name>
    <name evidence="3" type="synonym">dyak_GLEANR_1610</name>
    <name evidence="3" type="synonym">GE15029</name>
    <name evidence="3" type="ORF">Dyak_GE15029</name>
</gene>
<evidence type="ECO:0000256" key="1">
    <source>
        <dbReference type="ARBA" id="ARBA00022741"/>
    </source>
</evidence>
<dbReference type="HOGENOM" id="CLU_1300835_0_0_1"/>
<accession>B4NX82</accession>
<evidence type="ECO:0000313" key="4">
    <source>
        <dbReference type="Proteomes" id="UP000002282"/>
    </source>
</evidence>
<dbReference type="OMA" id="HRNRLFR"/>
<dbReference type="GO" id="GO:0005525">
    <property type="term" value="F:GTP binding"/>
    <property type="evidence" value="ECO:0007669"/>
    <property type="project" value="UniProtKB-KW"/>
</dbReference>
<keyword evidence="1" id="KW-0547">Nucleotide-binding</keyword>
<dbReference type="Proteomes" id="UP000002282">
    <property type="component" value="Chromosome 2L"/>
</dbReference>
<evidence type="ECO:0000256" key="2">
    <source>
        <dbReference type="ARBA" id="ARBA00023134"/>
    </source>
</evidence>
<reference evidence="3 4" key="1">
    <citation type="journal article" date="2007" name="Nature">
        <title>Evolution of genes and genomes on the Drosophila phylogeny.</title>
        <authorList>
            <consortium name="Drosophila 12 Genomes Consortium"/>
            <person name="Clark A.G."/>
            <person name="Eisen M.B."/>
            <person name="Smith D.R."/>
            <person name="Bergman C.M."/>
            <person name="Oliver B."/>
            <person name="Markow T.A."/>
            <person name="Kaufman T.C."/>
            <person name="Kellis M."/>
            <person name="Gelbart W."/>
            <person name="Iyer V.N."/>
            <person name="Pollard D.A."/>
            <person name="Sackton T.B."/>
            <person name="Larracuente A.M."/>
            <person name="Singh N.D."/>
            <person name="Abad J.P."/>
            <person name="Abt D.N."/>
            <person name="Adryan B."/>
            <person name="Aguade M."/>
            <person name="Akashi H."/>
            <person name="Anderson W.W."/>
            <person name="Aquadro C.F."/>
            <person name="Ardell D.H."/>
            <person name="Arguello R."/>
            <person name="Artieri C.G."/>
            <person name="Barbash D.A."/>
            <person name="Barker D."/>
            <person name="Barsanti P."/>
            <person name="Batterham P."/>
            <person name="Batzoglou S."/>
            <person name="Begun D."/>
            <person name="Bhutkar A."/>
            <person name="Blanco E."/>
            <person name="Bosak S.A."/>
            <person name="Bradley R.K."/>
            <person name="Brand A.D."/>
            <person name="Brent M.R."/>
            <person name="Brooks A.N."/>
            <person name="Brown R.H."/>
            <person name="Butlin R.K."/>
            <person name="Caggese C."/>
            <person name="Calvi B.R."/>
            <person name="Bernardo de Carvalho A."/>
            <person name="Caspi A."/>
            <person name="Castrezana S."/>
            <person name="Celniker S.E."/>
            <person name="Chang J.L."/>
            <person name="Chapple C."/>
            <person name="Chatterji S."/>
            <person name="Chinwalla A."/>
            <person name="Civetta A."/>
            <person name="Clifton S.W."/>
            <person name="Comeron J.M."/>
            <person name="Costello J.C."/>
            <person name="Coyne J.A."/>
            <person name="Daub J."/>
            <person name="David R.G."/>
            <person name="Delcher A.L."/>
            <person name="Delehaunty K."/>
            <person name="Do C.B."/>
            <person name="Ebling H."/>
            <person name="Edwards K."/>
            <person name="Eickbush T."/>
            <person name="Evans J.D."/>
            <person name="Filipski A."/>
            <person name="Findeiss S."/>
            <person name="Freyhult E."/>
            <person name="Fulton L."/>
            <person name="Fulton R."/>
            <person name="Garcia A.C."/>
            <person name="Gardiner A."/>
            <person name="Garfield D.A."/>
            <person name="Garvin B.E."/>
            <person name="Gibson G."/>
            <person name="Gilbert D."/>
            <person name="Gnerre S."/>
            <person name="Godfrey J."/>
            <person name="Good R."/>
            <person name="Gotea V."/>
            <person name="Gravely B."/>
            <person name="Greenberg A.J."/>
            <person name="Griffiths-Jones S."/>
            <person name="Gross S."/>
            <person name="Guigo R."/>
            <person name="Gustafson E.A."/>
            <person name="Haerty W."/>
            <person name="Hahn M.W."/>
            <person name="Halligan D.L."/>
            <person name="Halpern A.L."/>
            <person name="Halter G.M."/>
            <person name="Han M.V."/>
            <person name="Heger A."/>
            <person name="Hillier L."/>
            <person name="Hinrichs A.S."/>
            <person name="Holmes I."/>
            <person name="Hoskins R.A."/>
            <person name="Hubisz M.J."/>
            <person name="Hultmark D."/>
            <person name="Huntley M.A."/>
            <person name="Jaffe D.B."/>
            <person name="Jagadeeshan S."/>
            <person name="Jeck W.R."/>
            <person name="Johnson J."/>
            <person name="Jones C.D."/>
            <person name="Jordan W.C."/>
            <person name="Karpen G.H."/>
            <person name="Kataoka E."/>
            <person name="Keightley P.D."/>
            <person name="Kheradpour P."/>
            <person name="Kirkness E.F."/>
            <person name="Koerich L.B."/>
            <person name="Kristiansen K."/>
            <person name="Kudrna D."/>
            <person name="Kulathinal R.J."/>
            <person name="Kumar S."/>
            <person name="Kwok R."/>
            <person name="Lander E."/>
            <person name="Langley C.H."/>
            <person name="Lapoint R."/>
            <person name="Lazzaro B.P."/>
            <person name="Lee S.J."/>
            <person name="Levesque L."/>
            <person name="Li R."/>
            <person name="Lin C.F."/>
            <person name="Lin M.F."/>
            <person name="Lindblad-Toh K."/>
            <person name="Llopart A."/>
            <person name="Long M."/>
            <person name="Low L."/>
            <person name="Lozovsky E."/>
            <person name="Lu J."/>
            <person name="Luo M."/>
            <person name="Machado C.A."/>
            <person name="Makalowski W."/>
            <person name="Marzo M."/>
            <person name="Matsuda M."/>
            <person name="Matzkin L."/>
            <person name="McAllister B."/>
            <person name="McBride C.S."/>
            <person name="McKernan B."/>
            <person name="McKernan K."/>
            <person name="Mendez-Lago M."/>
            <person name="Minx P."/>
            <person name="Mollenhauer M.U."/>
            <person name="Montooth K."/>
            <person name="Mount S.M."/>
            <person name="Mu X."/>
            <person name="Myers E."/>
            <person name="Negre B."/>
            <person name="Newfeld S."/>
            <person name="Nielsen R."/>
            <person name="Noor M.A."/>
            <person name="O'Grady P."/>
            <person name="Pachter L."/>
            <person name="Papaceit M."/>
            <person name="Parisi M.J."/>
            <person name="Parisi M."/>
            <person name="Parts L."/>
            <person name="Pedersen J.S."/>
            <person name="Pesole G."/>
            <person name="Phillippy A.M."/>
            <person name="Ponting C.P."/>
            <person name="Pop M."/>
            <person name="Porcelli D."/>
            <person name="Powell J.R."/>
            <person name="Prohaska S."/>
            <person name="Pruitt K."/>
            <person name="Puig M."/>
            <person name="Quesneville H."/>
            <person name="Ram K.R."/>
            <person name="Rand D."/>
            <person name="Rasmussen M.D."/>
            <person name="Reed L.K."/>
            <person name="Reenan R."/>
            <person name="Reily A."/>
            <person name="Remington K.A."/>
            <person name="Rieger T.T."/>
            <person name="Ritchie M.G."/>
            <person name="Robin C."/>
            <person name="Rogers Y.H."/>
            <person name="Rohde C."/>
            <person name="Rozas J."/>
            <person name="Rubenfield M.J."/>
            <person name="Ruiz A."/>
            <person name="Russo S."/>
            <person name="Salzberg S.L."/>
            <person name="Sanchez-Gracia A."/>
            <person name="Saranga D.J."/>
            <person name="Sato H."/>
            <person name="Schaeffer S.W."/>
            <person name="Schatz M.C."/>
            <person name="Schlenke T."/>
            <person name="Schwartz R."/>
            <person name="Segarra C."/>
            <person name="Singh R.S."/>
            <person name="Sirot L."/>
            <person name="Sirota M."/>
            <person name="Sisneros N.B."/>
            <person name="Smith C.D."/>
            <person name="Smith T.F."/>
            <person name="Spieth J."/>
            <person name="Stage D.E."/>
            <person name="Stark A."/>
            <person name="Stephan W."/>
            <person name="Strausberg R.L."/>
            <person name="Strempel S."/>
            <person name="Sturgill D."/>
            <person name="Sutton G."/>
            <person name="Sutton G.G."/>
            <person name="Tao W."/>
            <person name="Teichmann S."/>
            <person name="Tobari Y.N."/>
            <person name="Tomimura Y."/>
            <person name="Tsolas J.M."/>
            <person name="Valente V.L."/>
            <person name="Venter E."/>
            <person name="Venter J.C."/>
            <person name="Vicario S."/>
            <person name="Vieira F.G."/>
            <person name="Vilella A.J."/>
            <person name="Villasante A."/>
            <person name="Walenz B."/>
            <person name="Wang J."/>
            <person name="Wasserman M."/>
            <person name="Watts T."/>
            <person name="Wilson D."/>
            <person name="Wilson R.K."/>
            <person name="Wing R.A."/>
            <person name="Wolfner M.F."/>
            <person name="Wong A."/>
            <person name="Wong G.K."/>
            <person name="Wu C.I."/>
            <person name="Wu G."/>
            <person name="Yamamoto D."/>
            <person name="Yang H.P."/>
            <person name="Yang S.P."/>
            <person name="Yorke J.A."/>
            <person name="Yoshida K."/>
            <person name="Zdobnov E."/>
            <person name="Zhang P."/>
            <person name="Zhang Y."/>
            <person name="Zimin A.V."/>
            <person name="Baldwin J."/>
            <person name="Abdouelleil A."/>
            <person name="Abdulkadir J."/>
            <person name="Abebe A."/>
            <person name="Abera B."/>
            <person name="Abreu J."/>
            <person name="Acer S.C."/>
            <person name="Aftuck L."/>
            <person name="Alexander A."/>
            <person name="An P."/>
            <person name="Anderson E."/>
            <person name="Anderson S."/>
            <person name="Arachi H."/>
            <person name="Azer M."/>
            <person name="Bachantsang P."/>
            <person name="Barry A."/>
            <person name="Bayul T."/>
            <person name="Berlin A."/>
            <person name="Bessette D."/>
            <person name="Bloom T."/>
            <person name="Blye J."/>
            <person name="Boguslavskiy L."/>
            <person name="Bonnet C."/>
            <person name="Boukhgalter B."/>
            <person name="Bourzgui I."/>
            <person name="Brown A."/>
            <person name="Cahill P."/>
            <person name="Channer S."/>
            <person name="Cheshatsang Y."/>
            <person name="Chuda L."/>
            <person name="Citroen M."/>
            <person name="Collymore A."/>
            <person name="Cooke P."/>
            <person name="Costello M."/>
            <person name="D'Aco K."/>
            <person name="Daza R."/>
            <person name="De Haan G."/>
            <person name="DeGray S."/>
            <person name="DeMaso C."/>
            <person name="Dhargay N."/>
            <person name="Dooley K."/>
            <person name="Dooley E."/>
            <person name="Doricent M."/>
            <person name="Dorje P."/>
            <person name="Dorjee K."/>
            <person name="Dupes A."/>
            <person name="Elong R."/>
            <person name="Falk J."/>
            <person name="Farina A."/>
            <person name="Faro S."/>
            <person name="Ferguson D."/>
            <person name="Fisher S."/>
            <person name="Foley C.D."/>
            <person name="Franke A."/>
            <person name="Friedrich D."/>
            <person name="Gadbois L."/>
            <person name="Gearin G."/>
            <person name="Gearin C.R."/>
            <person name="Giannoukos G."/>
            <person name="Goode T."/>
            <person name="Graham J."/>
            <person name="Grandbois E."/>
            <person name="Grewal S."/>
            <person name="Gyaltsen K."/>
            <person name="Hafez N."/>
            <person name="Hagos B."/>
            <person name="Hall J."/>
            <person name="Henson C."/>
            <person name="Hollinger A."/>
            <person name="Honan T."/>
            <person name="Huard M.D."/>
            <person name="Hughes L."/>
            <person name="Hurhula B."/>
            <person name="Husby M.E."/>
            <person name="Kamat A."/>
            <person name="Kanga B."/>
            <person name="Kashin S."/>
            <person name="Khazanovich D."/>
            <person name="Kisner P."/>
            <person name="Lance K."/>
            <person name="Lara M."/>
            <person name="Lee W."/>
            <person name="Lennon N."/>
            <person name="Letendre F."/>
            <person name="LeVine R."/>
            <person name="Lipovsky A."/>
            <person name="Liu X."/>
            <person name="Liu J."/>
            <person name="Liu S."/>
            <person name="Lokyitsang T."/>
            <person name="Lokyitsang Y."/>
            <person name="Lubonja R."/>
            <person name="Lui A."/>
            <person name="MacDonald P."/>
            <person name="Magnisalis V."/>
            <person name="Maru K."/>
            <person name="Matthews C."/>
            <person name="McCusker W."/>
            <person name="McDonough S."/>
            <person name="Mehta T."/>
            <person name="Meldrim J."/>
            <person name="Meneus L."/>
            <person name="Mihai O."/>
            <person name="Mihalev A."/>
            <person name="Mihova T."/>
            <person name="Mittelman R."/>
            <person name="Mlenga V."/>
            <person name="Montmayeur A."/>
            <person name="Mulrain L."/>
            <person name="Navidi A."/>
            <person name="Naylor J."/>
            <person name="Negash T."/>
            <person name="Nguyen T."/>
            <person name="Nguyen N."/>
            <person name="Nicol R."/>
            <person name="Norbu C."/>
            <person name="Norbu N."/>
            <person name="Novod N."/>
            <person name="O'Neill B."/>
            <person name="Osman S."/>
            <person name="Markiewicz E."/>
            <person name="Oyono O.L."/>
            <person name="Patti C."/>
            <person name="Phunkhang P."/>
            <person name="Pierre F."/>
            <person name="Priest M."/>
            <person name="Raghuraman S."/>
            <person name="Rege F."/>
            <person name="Reyes R."/>
            <person name="Rise C."/>
            <person name="Rogov P."/>
            <person name="Ross K."/>
            <person name="Ryan E."/>
            <person name="Settipalli S."/>
            <person name="Shea T."/>
            <person name="Sherpa N."/>
            <person name="Shi L."/>
            <person name="Shih D."/>
            <person name="Sparrow T."/>
            <person name="Spaulding J."/>
            <person name="Stalker J."/>
            <person name="Stange-Thomann N."/>
            <person name="Stavropoulos S."/>
            <person name="Stone C."/>
            <person name="Strader C."/>
            <person name="Tesfaye S."/>
            <person name="Thomson T."/>
            <person name="Thoulutsang Y."/>
            <person name="Thoulutsang D."/>
            <person name="Topham K."/>
            <person name="Topping I."/>
            <person name="Tsamla T."/>
            <person name="Vassiliev H."/>
            <person name="Vo A."/>
            <person name="Wangchuk T."/>
            <person name="Wangdi T."/>
            <person name="Weiand M."/>
            <person name="Wilkinson J."/>
            <person name="Wilson A."/>
            <person name="Yadav S."/>
            <person name="Young G."/>
            <person name="Yu Q."/>
            <person name="Zembek L."/>
            <person name="Zhong D."/>
            <person name="Zimmer A."/>
            <person name="Zwirko Z."/>
            <person name="Jaffe D.B."/>
            <person name="Alvarez P."/>
            <person name="Brockman W."/>
            <person name="Butler J."/>
            <person name="Chin C."/>
            <person name="Gnerre S."/>
            <person name="Grabherr M."/>
            <person name="Kleber M."/>
            <person name="Mauceli E."/>
            <person name="MacCallum I."/>
        </authorList>
    </citation>
    <scope>NUCLEOTIDE SEQUENCE [LARGE SCALE GENOMIC DNA]</scope>
    <source>
        <strain evidence="4">Tai18E2 / Tucson 14021-0261.01</strain>
    </source>
</reference>
<keyword evidence="4" id="KW-1185">Reference proteome</keyword>
<dbReference type="PRINTS" id="PR00449">
    <property type="entry name" value="RASTRNSFRMNG"/>
</dbReference>
<evidence type="ECO:0000313" key="3">
    <source>
        <dbReference type="EMBL" id="EDW87439.1"/>
    </source>
</evidence>
<dbReference type="PANTHER" id="PTHR24073">
    <property type="entry name" value="DRAB5-RELATED"/>
    <property type="match status" value="1"/>
</dbReference>
<organism evidence="3 4">
    <name type="scientific">Drosophila yakuba</name>
    <name type="common">Fruit fly</name>
    <dbReference type="NCBI Taxonomy" id="7245"/>
    <lineage>
        <taxon>Eukaryota</taxon>
        <taxon>Metazoa</taxon>
        <taxon>Ecdysozoa</taxon>
        <taxon>Arthropoda</taxon>
        <taxon>Hexapoda</taxon>
        <taxon>Insecta</taxon>
        <taxon>Pterygota</taxon>
        <taxon>Neoptera</taxon>
        <taxon>Endopterygota</taxon>
        <taxon>Diptera</taxon>
        <taxon>Brachycera</taxon>
        <taxon>Muscomorpha</taxon>
        <taxon>Ephydroidea</taxon>
        <taxon>Drosophilidae</taxon>
        <taxon>Drosophila</taxon>
        <taxon>Sophophora</taxon>
    </lineage>
</organism>
<dbReference type="AlphaFoldDB" id="B4NX82"/>
<sequence length="240" mass="27809">MRQQQFKDVSTVRILMLGDKGVGKTSLTNLLATSESTPTPSSRTVGENSWHVQVRIHEYPNPVILPLTPSSSEGSENYPYLRSTPTTSDILYFVEFYDLNSDWRLRRQHRDSFYKNIDGIVLVYNLLDLSSQDSLHDWLYDPLRQICKHRHRHSRSILKHVPILVVGTKLDKLMRRPLRRSGTIAHQLGADQIFVNCLDPESFADQSRNQGKLRGFLNRVVEFKERFPLLSFRQISPSIF</sequence>
<reference evidence="3 4" key="2">
    <citation type="journal article" date="2007" name="PLoS Biol.">
        <title>Principles of genome evolution in the Drosophila melanogaster species group.</title>
        <authorList>
            <person name="Ranz J.M."/>
            <person name="Maurin D."/>
            <person name="Chan Y.S."/>
            <person name="von Grotthuss M."/>
            <person name="Hillier L.W."/>
            <person name="Roote J."/>
            <person name="Ashburner M."/>
            <person name="Bergman C.M."/>
        </authorList>
    </citation>
    <scope>NUCLEOTIDE SEQUENCE [LARGE SCALE GENOMIC DNA]</scope>
    <source>
        <strain evidence="4">Tai18E2 / Tucson 14021-0261.01</strain>
    </source>
</reference>
<dbReference type="eggNOG" id="ENOG502T6Z0">
    <property type="taxonomic scope" value="Eukaryota"/>
</dbReference>
<dbReference type="EMBL" id="CM000157">
    <property type="protein sequence ID" value="EDW87439.1"/>
    <property type="molecule type" value="Genomic_DNA"/>
</dbReference>
<keyword evidence="2" id="KW-0342">GTP-binding</keyword>
<protein>
    <recommendedName>
        <fullName evidence="5">Rab-like protein 3</fullName>
    </recommendedName>
</protein>
<dbReference type="SUPFAM" id="SSF52540">
    <property type="entry name" value="P-loop containing nucleoside triphosphate hydrolases"/>
    <property type="match status" value="1"/>
</dbReference>
<dbReference type="InterPro" id="IPR027417">
    <property type="entry name" value="P-loop_NTPase"/>
</dbReference>
<name>B4NX82_DROYA</name>
<dbReference type="OrthoDB" id="5914890at2759"/>
<proteinExistence type="predicted"/>
<dbReference type="PhylomeDB" id="B4NX82"/>
<dbReference type="Gene3D" id="3.40.50.300">
    <property type="entry name" value="P-loop containing nucleotide triphosphate hydrolases"/>
    <property type="match status" value="1"/>
</dbReference>